<evidence type="ECO:0000256" key="2">
    <source>
        <dbReference type="ARBA" id="ARBA00022692"/>
    </source>
</evidence>
<evidence type="ECO:0000256" key="4">
    <source>
        <dbReference type="ARBA" id="ARBA00023136"/>
    </source>
</evidence>
<evidence type="ECO:0000313" key="7">
    <source>
        <dbReference type="Proteomes" id="UP000087171"/>
    </source>
</evidence>
<keyword evidence="4 5" id="KW-0472">Membrane</keyword>
<dbReference type="PANTHER" id="PTHR31234">
    <property type="entry name" value="LATE EMBRYOGENESIS ABUNDANT (LEA) HYDROXYPROLINE-RICH GLYCOPROTEIN FAMILY"/>
    <property type="match status" value="1"/>
</dbReference>
<evidence type="ECO:0000256" key="1">
    <source>
        <dbReference type="ARBA" id="ARBA00004167"/>
    </source>
</evidence>
<comment type="subcellular location">
    <subcellularLocation>
        <location evidence="1">Membrane</location>
        <topology evidence="1">Single-pass membrane protein</topology>
    </subcellularLocation>
</comment>
<dbReference type="PaxDb" id="3827-XP_004506853.1"/>
<organism evidence="7 8">
    <name type="scientific">Cicer arietinum</name>
    <name type="common">Chickpea</name>
    <name type="synonym">Garbanzo</name>
    <dbReference type="NCBI Taxonomy" id="3827"/>
    <lineage>
        <taxon>Eukaryota</taxon>
        <taxon>Viridiplantae</taxon>
        <taxon>Streptophyta</taxon>
        <taxon>Embryophyta</taxon>
        <taxon>Tracheophyta</taxon>
        <taxon>Spermatophyta</taxon>
        <taxon>Magnoliopsida</taxon>
        <taxon>eudicotyledons</taxon>
        <taxon>Gunneridae</taxon>
        <taxon>Pentapetalae</taxon>
        <taxon>rosids</taxon>
        <taxon>fabids</taxon>
        <taxon>Fabales</taxon>
        <taxon>Fabaceae</taxon>
        <taxon>Papilionoideae</taxon>
        <taxon>50 kb inversion clade</taxon>
        <taxon>NPAAA clade</taxon>
        <taxon>Hologalegina</taxon>
        <taxon>IRL clade</taxon>
        <taxon>Cicereae</taxon>
        <taxon>Cicer</taxon>
    </lineage>
</organism>
<dbReference type="PANTHER" id="PTHR31234:SF59">
    <property type="entry name" value="EMBRYOGENESIS ABUNDANT (LEA) HYDROXYPROLINE-RICH GLYCOPROTEIN FAMILY PROTEIN, PUTATIVE-RELATED"/>
    <property type="match status" value="1"/>
</dbReference>
<accession>A0A1S2YM98</accession>
<feature type="domain" description="Late embryogenesis abundant protein LEA-2 subgroup" evidence="6">
    <location>
        <begin position="70"/>
        <end position="158"/>
    </location>
</feature>
<reference evidence="7" key="1">
    <citation type="journal article" date="2013" name="Nat. Biotechnol.">
        <title>Draft genome sequence of chickpea (Cicer arietinum) provides a resource for trait improvement.</title>
        <authorList>
            <person name="Varshney R.K."/>
            <person name="Song C."/>
            <person name="Saxena R.K."/>
            <person name="Azam S."/>
            <person name="Yu S."/>
            <person name="Sharpe A.G."/>
            <person name="Cannon S."/>
            <person name="Baek J."/>
            <person name="Rosen B.D."/>
            <person name="Tar'an B."/>
            <person name="Millan T."/>
            <person name="Zhang X."/>
            <person name="Ramsay L.D."/>
            <person name="Iwata A."/>
            <person name="Wang Y."/>
            <person name="Nelson W."/>
            <person name="Farmer A.D."/>
            <person name="Gaur P.M."/>
            <person name="Soderlund C."/>
            <person name="Penmetsa R.V."/>
            <person name="Xu C."/>
            <person name="Bharti A.K."/>
            <person name="He W."/>
            <person name="Winter P."/>
            <person name="Zhao S."/>
            <person name="Hane J.K."/>
            <person name="Carrasquilla-Garcia N."/>
            <person name="Condie J.A."/>
            <person name="Upadhyaya H.D."/>
            <person name="Luo M.C."/>
            <person name="Thudi M."/>
            <person name="Gowda C.L."/>
            <person name="Singh N.P."/>
            <person name="Lichtenzveig J."/>
            <person name="Gali K.K."/>
            <person name="Rubio J."/>
            <person name="Nadarajan N."/>
            <person name="Dolezel J."/>
            <person name="Bansal K.C."/>
            <person name="Xu X."/>
            <person name="Edwards D."/>
            <person name="Zhang G."/>
            <person name="Kahl G."/>
            <person name="Gil J."/>
            <person name="Singh K.B."/>
            <person name="Datta S.K."/>
            <person name="Jackson S.A."/>
            <person name="Wang J."/>
            <person name="Cook D.R."/>
        </authorList>
    </citation>
    <scope>NUCLEOTIDE SEQUENCE [LARGE SCALE GENOMIC DNA]</scope>
    <source>
        <strain evidence="7">cv. CDC Frontier</strain>
    </source>
</reference>
<feature type="transmembrane region" description="Helical" evidence="5">
    <location>
        <begin position="12"/>
        <end position="37"/>
    </location>
</feature>
<gene>
    <name evidence="8" type="primary">LOC101490196</name>
</gene>
<dbReference type="GO" id="GO:0098542">
    <property type="term" value="P:defense response to other organism"/>
    <property type="evidence" value="ECO:0007669"/>
    <property type="project" value="InterPro"/>
</dbReference>
<dbReference type="SUPFAM" id="SSF117070">
    <property type="entry name" value="LEA14-like"/>
    <property type="match status" value="1"/>
</dbReference>
<dbReference type="InterPro" id="IPR004864">
    <property type="entry name" value="LEA_2"/>
</dbReference>
<protein>
    <submittedName>
        <fullName evidence="8">Uncharacterized protein LOC101490196</fullName>
    </submittedName>
</protein>
<sequence length="190" mass="21424">MTYQKQNTQNYVVLRPCICLAWTVILTLCVTAVFFLWPRDPEVEMERLTVRKVRVHPLPPLSADVALSLTVNVHNSGFYFMELGEVDVGVKYRGNKLGHVETEGWHVGRRSSAHVFGELEFSGLASADVAHLMQDIAKGRVHFHTSVEVTGQLGLSFFHVPKIFKVVLSCEVLVNTKNHSILQQHCVEKD</sequence>
<proteinExistence type="predicted"/>
<dbReference type="eggNOG" id="ENOG502S0SZ">
    <property type="taxonomic scope" value="Eukaryota"/>
</dbReference>
<dbReference type="OrthoDB" id="1414122at2759"/>
<dbReference type="InterPro" id="IPR044839">
    <property type="entry name" value="NDR1-like"/>
</dbReference>
<name>A0A1S2YM98_CICAR</name>
<keyword evidence="7" id="KW-1185">Reference proteome</keyword>
<evidence type="ECO:0000256" key="3">
    <source>
        <dbReference type="ARBA" id="ARBA00022989"/>
    </source>
</evidence>
<dbReference type="RefSeq" id="XP_004506853.1">
    <property type="nucleotide sequence ID" value="XM_004506796.3"/>
</dbReference>
<dbReference type="Pfam" id="PF03168">
    <property type="entry name" value="LEA_2"/>
    <property type="match status" value="1"/>
</dbReference>
<reference evidence="8" key="2">
    <citation type="submission" date="2025-08" db="UniProtKB">
        <authorList>
            <consortium name="RefSeq"/>
        </authorList>
    </citation>
    <scope>IDENTIFICATION</scope>
    <source>
        <tissue evidence="8">Etiolated seedlings</tissue>
    </source>
</reference>
<dbReference type="Proteomes" id="UP000087171">
    <property type="component" value="Chromosome Ca6"/>
</dbReference>
<dbReference type="GeneID" id="101490196"/>
<evidence type="ECO:0000256" key="5">
    <source>
        <dbReference type="SAM" id="Phobius"/>
    </source>
</evidence>
<dbReference type="AlphaFoldDB" id="A0A1S2YM98"/>
<keyword evidence="2 5" id="KW-0812">Transmembrane</keyword>
<dbReference type="KEGG" id="cam:101490196"/>
<evidence type="ECO:0000259" key="6">
    <source>
        <dbReference type="Pfam" id="PF03168"/>
    </source>
</evidence>
<evidence type="ECO:0000313" key="8">
    <source>
        <dbReference type="RefSeq" id="XP_004506853.1"/>
    </source>
</evidence>
<dbReference type="STRING" id="3827.A0A1S2YM98"/>
<keyword evidence="3 5" id="KW-1133">Transmembrane helix</keyword>
<dbReference type="GO" id="GO:0016020">
    <property type="term" value="C:membrane"/>
    <property type="evidence" value="ECO:0007669"/>
    <property type="project" value="UniProtKB-SubCell"/>
</dbReference>